<comment type="caution">
    <text evidence="13">The sequence shown here is derived from an EMBL/GenBank/DDBJ whole genome shotgun (WGS) entry which is preliminary data.</text>
</comment>
<dbReference type="Pfam" id="PF00800">
    <property type="entry name" value="PDT"/>
    <property type="match status" value="1"/>
</dbReference>
<dbReference type="CDD" id="cd04905">
    <property type="entry name" value="ACT_CM-PDT"/>
    <property type="match status" value="1"/>
</dbReference>
<dbReference type="PANTHER" id="PTHR21022">
    <property type="entry name" value="PREPHENATE DEHYDRATASE P PROTEIN"/>
    <property type="match status" value="1"/>
</dbReference>
<keyword evidence="5 10" id="KW-0057">Aromatic amino acid biosynthesis</keyword>
<evidence type="ECO:0000256" key="8">
    <source>
        <dbReference type="ARBA" id="ARBA00047848"/>
    </source>
</evidence>
<evidence type="ECO:0000256" key="10">
    <source>
        <dbReference type="RuleBase" id="RU361254"/>
    </source>
</evidence>
<evidence type="ECO:0000256" key="2">
    <source>
        <dbReference type="ARBA" id="ARBA00013147"/>
    </source>
</evidence>
<feature type="domain" description="ACT" evidence="12">
    <location>
        <begin position="205"/>
        <end position="282"/>
    </location>
</feature>
<dbReference type="GO" id="GO:0005737">
    <property type="term" value="C:cytoplasm"/>
    <property type="evidence" value="ECO:0007669"/>
    <property type="project" value="TreeGrafter"/>
</dbReference>
<evidence type="ECO:0000259" key="11">
    <source>
        <dbReference type="PROSITE" id="PS51171"/>
    </source>
</evidence>
<keyword evidence="14" id="KW-1185">Reference proteome</keyword>
<dbReference type="AlphaFoldDB" id="A0A5R9GNB2"/>
<evidence type="ECO:0000313" key="13">
    <source>
        <dbReference type="EMBL" id="TLS53545.1"/>
    </source>
</evidence>
<evidence type="ECO:0000256" key="1">
    <source>
        <dbReference type="ARBA" id="ARBA00004741"/>
    </source>
</evidence>
<dbReference type="PIRSF" id="PIRSF001500">
    <property type="entry name" value="Chor_mut_pdt_Ppr"/>
    <property type="match status" value="1"/>
</dbReference>
<comment type="catalytic activity">
    <reaction evidence="8 10">
        <text>prephenate + H(+) = 3-phenylpyruvate + CO2 + H2O</text>
        <dbReference type="Rhea" id="RHEA:21648"/>
        <dbReference type="ChEBI" id="CHEBI:15377"/>
        <dbReference type="ChEBI" id="CHEBI:15378"/>
        <dbReference type="ChEBI" id="CHEBI:16526"/>
        <dbReference type="ChEBI" id="CHEBI:18005"/>
        <dbReference type="ChEBI" id="CHEBI:29934"/>
        <dbReference type="EC" id="4.2.1.51"/>
    </reaction>
</comment>
<dbReference type="Gene3D" id="3.40.190.10">
    <property type="entry name" value="Periplasmic binding protein-like II"/>
    <property type="match status" value="2"/>
</dbReference>
<evidence type="ECO:0000313" key="14">
    <source>
        <dbReference type="Proteomes" id="UP000309676"/>
    </source>
</evidence>
<dbReference type="SUPFAM" id="SSF53850">
    <property type="entry name" value="Periplasmic binding protein-like II"/>
    <property type="match status" value="1"/>
</dbReference>
<dbReference type="GO" id="GO:0004664">
    <property type="term" value="F:prephenate dehydratase activity"/>
    <property type="evidence" value="ECO:0007669"/>
    <property type="project" value="UniProtKB-UniRule"/>
</dbReference>
<dbReference type="Gene3D" id="3.30.70.260">
    <property type="match status" value="1"/>
</dbReference>
<sequence length="291" mass="32408">MNRTVAVLGPSTYSEEAAAWLLQGTDWRLVPCKTIADVFESTLSGRTAFSVVPVENTFEGSVSLHIDWLVNEADLPIQTEWVYPIHVNLMSLPQFDGEWRRIRKVLSHQVAFAQCRRFLNEHLPEAELEAVGSTAEGARLVGERGDPYTAAIGPATAGARYGLKLLAPAIQDHKNNFTRFVLAGKEPMDPLRPEGRGEQARKTTLLLMPGEDFPGGLHQLLSAFAWRRLNLTKIESRPTKRQLGTYYFYVDVDASMESVLLRGAVEEIRAVGCDVRVMGSYPTYGFPEEKA</sequence>
<accession>A0A5R9GNB2</accession>
<dbReference type="Pfam" id="PF01842">
    <property type="entry name" value="ACT"/>
    <property type="match status" value="1"/>
</dbReference>
<dbReference type="InterPro" id="IPR045865">
    <property type="entry name" value="ACT-like_dom_sf"/>
</dbReference>
<dbReference type="EMBL" id="VCIW01000002">
    <property type="protein sequence ID" value="TLS53545.1"/>
    <property type="molecule type" value="Genomic_DNA"/>
</dbReference>
<protein>
    <recommendedName>
        <fullName evidence="3 10">Prephenate dehydratase</fullName>
        <shortName evidence="10">PDT</shortName>
        <ecNumber evidence="2 10">4.2.1.51</ecNumber>
    </recommendedName>
</protein>
<dbReference type="InterPro" id="IPR002912">
    <property type="entry name" value="ACT_dom"/>
</dbReference>
<reference evidence="13 14" key="1">
    <citation type="submission" date="2019-05" db="EMBL/GenBank/DDBJ databases">
        <authorList>
            <person name="Narsing Rao M.P."/>
            <person name="Li W.J."/>
        </authorList>
    </citation>
    <scope>NUCLEOTIDE SEQUENCE [LARGE SCALE GENOMIC DNA]</scope>
    <source>
        <strain evidence="13 14">SYSU_K30003</strain>
    </source>
</reference>
<feature type="site" description="Essential for prephenate dehydratase activity" evidence="9">
    <location>
        <position position="178"/>
    </location>
</feature>
<dbReference type="EC" id="4.2.1.51" evidence="2 10"/>
<dbReference type="NCBIfam" id="NF008865">
    <property type="entry name" value="PRK11898.1"/>
    <property type="match status" value="1"/>
</dbReference>
<evidence type="ECO:0000256" key="5">
    <source>
        <dbReference type="ARBA" id="ARBA00023141"/>
    </source>
</evidence>
<gene>
    <name evidence="10 13" type="primary">pheA</name>
    <name evidence="13" type="ORF">FE782_04545</name>
</gene>
<dbReference type="Proteomes" id="UP000309676">
    <property type="component" value="Unassembled WGS sequence"/>
</dbReference>
<evidence type="ECO:0000256" key="9">
    <source>
        <dbReference type="PIRSR" id="PIRSR001500-2"/>
    </source>
</evidence>
<dbReference type="InterPro" id="IPR008242">
    <property type="entry name" value="Chor_mutase/pphenate_deHydtase"/>
</dbReference>
<dbReference type="PROSITE" id="PS51671">
    <property type="entry name" value="ACT"/>
    <property type="match status" value="1"/>
</dbReference>
<proteinExistence type="predicted"/>
<evidence type="ECO:0000256" key="7">
    <source>
        <dbReference type="ARBA" id="ARBA00023239"/>
    </source>
</evidence>
<evidence type="ECO:0000256" key="6">
    <source>
        <dbReference type="ARBA" id="ARBA00023222"/>
    </source>
</evidence>
<dbReference type="PROSITE" id="PS00858">
    <property type="entry name" value="PREPHENATE_DEHYDR_2"/>
    <property type="match status" value="1"/>
</dbReference>
<keyword evidence="4 10" id="KW-0028">Amino-acid biosynthesis</keyword>
<dbReference type="OrthoDB" id="9802281at2"/>
<organism evidence="13 14">
    <name type="scientific">Paenibacillus antri</name>
    <dbReference type="NCBI Taxonomy" id="2582848"/>
    <lineage>
        <taxon>Bacteria</taxon>
        <taxon>Bacillati</taxon>
        <taxon>Bacillota</taxon>
        <taxon>Bacilli</taxon>
        <taxon>Bacillales</taxon>
        <taxon>Paenibacillaceae</taxon>
        <taxon>Paenibacillus</taxon>
    </lineage>
</organism>
<dbReference type="CDD" id="cd13633">
    <property type="entry name" value="PBP2_Sa-PDT_like"/>
    <property type="match status" value="1"/>
</dbReference>
<dbReference type="PANTHER" id="PTHR21022:SF19">
    <property type="entry name" value="PREPHENATE DEHYDRATASE-RELATED"/>
    <property type="match status" value="1"/>
</dbReference>
<keyword evidence="6 10" id="KW-0584">Phenylalanine biosynthesis</keyword>
<evidence type="ECO:0000259" key="12">
    <source>
        <dbReference type="PROSITE" id="PS51671"/>
    </source>
</evidence>
<dbReference type="GO" id="GO:0009094">
    <property type="term" value="P:L-phenylalanine biosynthetic process"/>
    <property type="evidence" value="ECO:0007669"/>
    <property type="project" value="UniProtKB-UniPathway"/>
</dbReference>
<dbReference type="InterPro" id="IPR018528">
    <property type="entry name" value="Preph_deHydtase_CS"/>
</dbReference>
<dbReference type="UniPathway" id="UPA00121">
    <property type="reaction ID" value="UER00345"/>
</dbReference>
<dbReference type="RefSeq" id="WP_138192863.1">
    <property type="nucleotide sequence ID" value="NZ_VCIW01000002.1"/>
</dbReference>
<evidence type="ECO:0000256" key="4">
    <source>
        <dbReference type="ARBA" id="ARBA00022605"/>
    </source>
</evidence>
<dbReference type="PROSITE" id="PS51171">
    <property type="entry name" value="PREPHENATE_DEHYDR_3"/>
    <property type="match status" value="1"/>
</dbReference>
<dbReference type="InterPro" id="IPR001086">
    <property type="entry name" value="Preph_deHydtase"/>
</dbReference>
<keyword evidence="7 10" id="KW-0456">Lyase</keyword>
<feature type="domain" description="Prephenate dehydratase" evidence="11">
    <location>
        <begin position="4"/>
        <end position="185"/>
    </location>
</feature>
<evidence type="ECO:0000256" key="3">
    <source>
        <dbReference type="ARBA" id="ARBA00021872"/>
    </source>
</evidence>
<comment type="pathway">
    <text evidence="1 10">Amino-acid biosynthesis; L-phenylalanine biosynthesis; phenylpyruvate from prephenate: step 1/1.</text>
</comment>
<name>A0A5R9GNB2_9BACL</name>
<dbReference type="SUPFAM" id="SSF55021">
    <property type="entry name" value="ACT-like"/>
    <property type="match status" value="1"/>
</dbReference>